<dbReference type="GO" id="GO:0035102">
    <property type="term" value="C:PRC1 complex"/>
    <property type="evidence" value="ECO:0007669"/>
    <property type="project" value="TreeGrafter"/>
</dbReference>
<feature type="compositionally biased region" description="Basic and acidic residues" evidence="7">
    <location>
        <begin position="433"/>
        <end position="459"/>
    </location>
</feature>
<evidence type="ECO:0000313" key="10">
    <source>
        <dbReference type="Proteomes" id="UP001153620"/>
    </source>
</evidence>
<name>A0A9N9RNU5_9DIPT</name>
<feature type="compositionally biased region" description="Polar residues" evidence="7">
    <location>
        <begin position="391"/>
        <end position="405"/>
    </location>
</feature>
<dbReference type="InterPro" id="IPR013083">
    <property type="entry name" value="Znf_RING/FYVE/PHD"/>
</dbReference>
<dbReference type="SMART" id="SM00184">
    <property type="entry name" value="RING"/>
    <property type="match status" value="1"/>
</dbReference>
<proteinExistence type="predicted"/>
<evidence type="ECO:0000259" key="8">
    <source>
        <dbReference type="PROSITE" id="PS50089"/>
    </source>
</evidence>
<dbReference type="PANTHER" id="PTHR10825">
    <property type="entry name" value="RING FINGER DOMAIN-CONTAINING, POLYCOMB GROUP COMPONENT"/>
    <property type="match status" value="1"/>
</dbReference>
<dbReference type="InterPro" id="IPR001841">
    <property type="entry name" value="Znf_RING"/>
</dbReference>
<feature type="compositionally biased region" description="Low complexity" evidence="7">
    <location>
        <begin position="292"/>
        <end position="324"/>
    </location>
</feature>
<evidence type="ECO:0000256" key="4">
    <source>
        <dbReference type="ARBA" id="ARBA00022833"/>
    </source>
</evidence>
<evidence type="ECO:0000256" key="2">
    <source>
        <dbReference type="ARBA" id="ARBA00022723"/>
    </source>
</evidence>
<dbReference type="PANTHER" id="PTHR10825:SF29">
    <property type="entry name" value="POLYCOMB GROUP RING FINGER PROTEIN 1"/>
    <property type="match status" value="1"/>
</dbReference>
<feature type="compositionally biased region" description="Low complexity" evidence="7">
    <location>
        <begin position="415"/>
        <end position="424"/>
    </location>
</feature>
<feature type="domain" description="RING-type" evidence="8">
    <location>
        <begin position="16"/>
        <end position="55"/>
    </location>
</feature>
<keyword evidence="2" id="KW-0479">Metal-binding</keyword>
<feature type="compositionally biased region" description="Low complexity" evidence="7">
    <location>
        <begin position="460"/>
        <end position="475"/>
    </location>
</feature>
<feature type="region of interest" description="Disordered" evidence="7">
    <location>
        <begin position="730"/>
        <end position="848"/>
    </location>
</feature>
<dbReference type="PROSITE" id="PS50089">
    <property type="entry name" value="ZF_RING_2"/>
    <property type="match status" value="1"/>
</dbReference>
<evidence type="ECO:0000256" key="7">
    <source>
        <dbReference type="SAM" id="MobiDB-lite"/>
    </source>
</evidence>
<feature type="compositionally biased region" description="Low complexity" evidence="7">
    <location>
        <begin position="787"/>
        <end position="800"/>
    </location>
</feature>
<dbReference type="Proteomes" id="UP001153620">
    <property type="component" value="Chromosome 1"/>
</dbReference>
<dbReference type="Gene3D" id="3.30.40.10">
    <property type="entry name" value="Zinc/RING finger domain, C3HC4 (zinc finger)"/>
    <property type="match status" value="1"/>
</dbReference>
<dbReference type="SUPFAM" id="SSF57850">
    <property type="entry name" value="RING/U-box"/>
    <property type="match status" value="1"/>
</dbReference>
<evidence type="ECO:0000256" key="1">
    <source>
        <dbReference type="ARBA" id="ARBA00004123"/>
    </source>
</evidence>
<dbReference type="InterPro" id="IPR017907">
    <property type="entry name" value="Znf_RING_CS"/>
</dbReference>
<evidence type="ECO:0000313" key="9">
    <source>
        <dbReference type="EMBL" id="CAG9799690.1"/>
    </source>
</evidence>
<keyword evidence="3 6" id="KW-0863">Zinc-finger</keyword>
<feature type="region of interest" description="Disordered" evidence="7">
    <location>
        <begin position="588"/>
        <end position="619"/>
    </location>
</feature>
<feature type="region of interest" description="Disordered" evidence="7">
    <location>
        <begin position="1283"/>
        <end position="1329"/>
    </location>
</feature>
<keyword evidence="10" id="KW-1185">Reference proteome</keyword>
<feature type="region of interest" description="Disordered" evidence="7">
    <location>
        <begin position="1186"/>
        <end position="1220"/>
    </location>
</feature>
<feature type="compositionally biased region" description="Basic and acidic residues" evidence="7">
    <location>
        <begin position="801"/>
        <end position="820"/>
    </location>
</feature>
<dbReference type="Pfam" id="PF13923">
    <property type="entry name" value="zf-C3HC4_2"/>
    <property type="match status" value="1"/>
</dbReference>
<dbReference type="InterPro" id="IPR032443">
    <property type="entry name" value="RAWUL"/>
</dbReference>
<dbReference type="Gene3D" id="3.10.20.90">
    <property type="entry name" value="Phosphatidylinositol 3-kinase Catalytic Subunit, Chain A, domain 1"/>
    <property type="match status" value="1"/>
</dbReference>
<dbReference type="CDD" id="cd17082">
    <property type="entry name" value="RAWUL_PCGF2_like"/>
    <property type="match status" value="1"/>
</dbReference>
<dbReference type="PROSITE" id="PS00518">
    <property type="entry name" value="ZF_RING_1"/>
    <property type="match status" value="1"/>
</dbReference>
<feature type="region of interest" description="Disordered" evidence="7">
    <location>
        <begin position="391"/>
        <end position="484"/>
    </location>
</feature>
<dbReference type="GO" id="GO:0008270">
    <property type="term" value="F:zinc ion binding"/>
    <property type="evidence" value="ECO:0007669"/>
    <property type="project" value="UniProtKB-KW"/>
</dbReference>
<dbReference type="GO" id="GO:1990841">
    <property type="term" value="F:promoter-specific chromatin binding"/>
    <property type="evidence" value="ECO:0007669"/>
    <property type="project" value="TreeGrafter"/>
</dbReference>
<comment type="subcellular location">
    <subcellularLocation>
        <location evidence="1">Nucleus</location>
    </subcellularLocation>
</comment>
<feature type="compositionally biased region" description="Low complexity" evidence="7">
    <location>
        <begin position="1189"/>
        <end position="1203"/>
    </location>
</feature>
<dbReference type="FunFam" id="3.30.40.10:FF:000033">
    <property type="entry name" value="Polycomb group RING finger protein 3"/>
    <property type="match status" value="1"/>
</dbReference>
<accession>A0A9N9RNU5</accession>
<evidence type="ECO:0000256" key="5">
    <source>
        <dbReference type="ARBA" id="ARBA00023242"/>
    </source>
</evidence>
<dbReference type="OrthoDB" id="1305878at2759"/>
<feature type="region of interest" description="Disordered" evidence="7">
    <location>
        <begin position="288"/>
        <end position="331"/>
    </location>
</feature>
<sequence length="1329" mass="150097">MISRKRVKDFNKILTCLLCKGYLIEATTINICMHSFCRSCIVKHIKLFESCPICDCEIRLGNLRPDIRLRSIVYKIIPGLYAKERQNVSHDGFEQRIFLNGTSSGAHALVSKYEKQTFDICYEDEKLAKQYFYDPEEPISLSLEYHMESIFGSNNITSISNNIPQVRYLQAPAAFKVLHLKKFLSSKYDLSNLKKPMCIDIIYEGDILSDEFSLMDIAYTYNWEREAPLKLFYRIYKSKKHNNNNEINLIKKALINQPFVKLSSADFRATMEESLSRKVSDAVDCNNHAQESSSTHHNNNNNSRRMNTNSTGSIQNQNQKQQSKPSEAPRHDLKIIIAKKPSSKNSKVFDVSNNKIKLNKPNSYISKVLINDCERLRGDVDNFTSSEIASTSEMKTTLSKKTGTVSHHDLKFENKSNSSGSMKSSSRHNNNTDSHDFYEYKISEGEKEKQQQQKRESTKHTNSSTSSSSSFSHHSTAGRNEEKFKVKSNLSLNIPKLKIELPSLKTKITVPKTPNESYSISKSPFSNNVKCEPQIKRVRFDMSNTPSYSSSKAVYDFDDEIESMNSCVDQKKYAARIGLKPVERKVDSIILHRKRKKSKHSKDPDHSSKRPKLHVSSSSYDDESLKLKLKIMGGKNCKNDKKFNNNEEAYEKTYNFKASHYHKTTDSSSINVQHEYSTKKQEQEKHKEAVIELENHKYSVTEQKIPKSSNSNQPMVFIPKLVLQKSTSVPNTFTASSPTSTSSDNSFNKSNSSNNNTNINSKKEETTKVQRRNSIYSDQHKKQQEQSLSSLSSSSSSLPSDAEKSKDLKIKIKTLDKLSGHDSNSVNNQQKLMKPPTAKMGSPSSDIQAQITSTLASSPIRPNSIPASLKLSPISATAASPTISVKSEMQLQNLKRSLSLGAEKSPHCYINPYAKTNTEMFTRDPPLIEIPPLIPTSSTIRNFYNSNNNSNSFNHHNNQSVGKMSPVSISKVPNINVKDPTKLFPNACPSVEILKIPQAAPIVNRHQQHQPSVKNIKLNRQMPPTIPLEKIKQTAQNPTLQKILPKSLQSTQNFLKSSGFHEKIDLPHRSTTTTNNNNNTNNKMNNLSFNTSDLCQNPISQDLTLERYHYELSSDIAKLDQSLSLEKNFEHWGKQKMQEYSKISDIKNFATSPTAKSLLNQQNMNLSVRNIPNPSALMMFRNQANNLHNSNKSKSPTSTSSSPKLPTVKETVSSSTSDQCSDIEEILSKSTISKSTEKPFSENYSQNLLQSKFSPSSLSSNHGKINDKKSIEKLTEYLRLTATAAKSKEMRQDDDNNNNNSSPKNDKNFNLIDTRKQKSSSSDVICIDS</sequence>
<keyword evidence="5" id="KW-0539">Nucleus</keyword>
<feature type="compositionally biased region" description="Low complexity" evidence="7">
    <location>
        <begin position="730"/>
        <end position="760"/>
    </location>
</feature>
<organism evidence="9 10">
    <name type="scientific">Chironomus riparius</name>
    <dbReference type="NCBI Taxonomy" id="315576"/>
    <lineage>
        <taxon>Eukaryota</taxon>
        <taxon>Metazoa</taxon>
        <taxon>Ecdysozoa</taxon>
        <taxon>Arthropoda</taxon>
        <taxon>Hexapoda</taxon>
        <taxon>Insecta</taxon>
        <taxon>Pterygota</taxon>
        <taxon>Neoptera</taxon>
        <taxon>Endopterygota</taxon>
        <taxon>Diptera</taxon>
        <taxon>Nematocera</taxon>
        <taxon>Chironomoidea</taxon>
        <taxon>Chironomidae</taxon>
        <taxon>Chironominae</taxon>
        <taxon>Chironomus</taxon>
    </lineage>
</organism>
<dbReference type="GO" id="GO:0000122">
    <property type="term" value="P:negative regulation of transcription by RNA polymerase II"/>
    <property type="evidence" value="ECO:0007669"/>
    <property type="project" value="TreeGrafter"/>
</dbReference>
<keyword evidence="4" id="KW-0862">Zinc</keyword>
<reference evidence="9" key="1">
    <citation type="submission" date="2022-01" db="EMBL/GenBank/DDBJ databases">
        <authorList>
            <person name="King R."/>
        </authorList>
    </citation>
    <scope>NUCLEOTIDE SEQUENCE</scope>
</reference>
<dbReference type="Pfam" id="PF16207">
    <property type="entry name" value="RAWUL"/>
    <property type="match status" value="1"/>
</dbReference>
<feature type="compositionally biased region" description="Basic residues" evidence="7">
    <location>
        <begin position="591"/>
        <end position="600"/>
    </location>
</feature>
<protein>
    <recommendedName>
        <fullName evidence="8">RING-type domain-containing protein</fullName>
    </recommendedName>
</protein>
<reference evidence="9" key="2">
    <citation type="submission" date="2022-10" db="EMBL/GenBank/DDBJ databases">
        <authorList>
            <consortium name="ENA_rothamsted_submissions"/>
            <consortium name="culmorum"/>
            <person name="King R."/>
        </authorList>
    </citation>
    <scope>NUCLEOTIDE SEQUENCE</scope>
</reference>
<evidence type="ECO:0000256" key="6">
    <source>
        <dbReference type="PROSITE-ProRule" id="PRU00175"/>
    </source>
</evidence>
<feature type="compositionally biased region" description="Polar residues" evidence="7">
    <location>
        <begin position="821"/>
        <end position="831"/>
    </location>
</feature>
<gene>
    <name evidence="9" type="ORF">CHIRRI_LOCUS2651</name>
</gene>
<dbReference type="EMBL" id="OU895877">
    <property type="protein sequence ID" value="CAG9799690.1"/>
    <property type="molecule type" value="Genomic_DNA"/>
</dbReference>
<evidence type="ECO:0000256" key="3">
    <source>
        <dbReference type="ARBA" id="ARBA00022771"/>
    </source>
</evidence>
<feature type="compositionally biased region" description="Polar residues" evidence="7">
    <location>
        <begin position="1210"/>
        <end position="1220"/>
    </location>
</feature>